<evidence type="ECO:0000313" key="3">
    <source>
        <dbReference type="Proteomes" id="UP001383192"/>
    </source>
</evidence>
<feature type="transmembrane region" description="Helical" evidence="1">
    <location>
        <begin position="205"/>
        <end position="224"/>
    </location>
</feature>
<dbReference type="PANTHER" id="PTHR19346:SF4">
    <property type="entry name" value="SUGAR PHOSPHATE TRANSPORTER DOMAIN-CONTAINING PROTEIN"/>
    <property type="match status" value="1"/>
</dbReference>
<keyword evidence="1" id="KW-0472">Membrane</keyword>
<sequence>MSSFLSRFSGKWTPAAIFVVTLLAFVAESQLTQYVQTTLQYQQPYFLFYIVHSSFSISYPCHLLYLKFTKPYTSSQLWQGVKLATANRIRQNAPQSSRNAEFPLASFIYLILALTAGLTVPSLLWFAAIAIASVTDVTAIWNTNAFFAYLFSVKVFGLKWEARRLGAVVLATIGVIAVVYGGSSGGPSGDTSTSSTSTAFTAPKSAALAGDLLTLVGSVGYAAYQVFYKKYAALASDPDPEGLHDDYERLPAHDDPAYNHVEQDVELSPPFGLYSNFVTTCIGLCTLVLLWIPIPFLHWSGSEPFALPPNWTTTGAIAGIALTGSIFNAGFMILLGLWGPIITSVGGLLTIVLVFISDVLLGATEALTAWSVLGSATIIAAFGVLAYDMVKRE</sequence>
<feature type="transmembrane region" description="Helical" evidence="1">
    <location>
        <begin position="107"/>
        <end position="133"/>
    </location>
</feature>
<feature type="transmembrane region" description="Helical" evidence="1">
    <location>
        <begin position="273"/>
        <end position="294"/>
    </location>
</feature>
<keyword evidence="3" id="KW-1185">Reference proteome</keyword>
<reference evidence="2 3" key="1">
    <citation type="submission" date="2024-01" db="EMBL/GenBank/DDBJ databases">
        <title>A draft genome for a cacao thread blight-causing isolate of Paramarasmius palmivorus.</title>
        <authorList>
            <person name="Baruah I.K."/>
            <person name="Bukari Y."/>
            <person name="Amoako-Attah I."/>
            <person name="Meinhardt L.W."/>
            <person name="Bailey B.A."/>
            <person name="Cohen S.P."/>
        </authorList>
    </citation>
    <scope>NUCLEOTIDE SEQUENCE [LARGE SCALE GENOMIC DNA]</scope>
    <source>
        <strain evidence="2 3">GH-12</strain>
    </source>
</reference>
<dbReference type="PANTHER" id="PTHR19346">
    <property type="entry name" value="SUGAR PHOSPHATE TRANSPORTER DOMAIN-CONTAINING PROTEIN"/>
    <property type="match status" value="1"/>
</dbReference>
<feature type="transmembrane region" description="Helical" evidence="1">
    <location>
        <begin position="139"/>
        <end position="158"/>
    </location>
</feature>
<evidence type="ECO:0000313" key="2">
    <source>
        <dbReference type="EMBL" id="KAK7058981.1"/>
    </source>
</evidence>
<accession>A0AAW0E3A4</accession>
<dbReference type="Proteomes" id="UP001383192">
    <property type="component" value="Unassembled WGS sequence"/>
</dbReference>
<keyword evidence="1" id="KW-1133">Transmembrane helix</keyword>
<dbReference type="SUPFAM" id="SSF103481">
    <property type="entry name" value="Multidrug resistance efflux transporter EmrE"/>
    <property type="match status" value="1"/>
</dbReference>
<name>A0AAW0E3A4_9AGAR</name>
<evidence type="ECO:0000256" key="1">
    <source>
        <dbReference type="SAM" id="Phobius"/>
    </source>
</evidence>
<protein>
    <recommendedName>
        <fullName evidence="4">EamA domain-containing protein</fullName>
    </recommendedName>
</protein>
<dbReference type="InterPro" id="IPR037185">
    <property type="entry name" value="EmrE-like"/>
</dbReference>
<organism evidence="2 3">
    <name type="scientific">Paramarasmius palmivorus</name>
    <dbReference type="NCBI Taxonomy" id="297713"/>
    <lineage>
        <taxon>Eukaryota</taxon>
        <taxon>Fungi</taxon>
        <taxon>Dikarya</taxon>
        <taxon>Basidiomycota</taxon>
        <taxon>Agaricomycotina</taxon>
        <taxon>Agaricomycetes</taxon>
        <taxon>Agaricomycetidae</taxon>
        <taxon>Agaricales</taxon>
        <taxon>Marasmiineae</taxon>
        <taxon>Marasmiaceae</taxon>
        <taxon>Paramarasmius</taxon>
    </lineage>
</organism>
<feature type="transmembrane region" description="Helical" evidence="1">
    <location>
        <begin position="314"/>
        <end position="338"/>
    </location>
</feature>
<evidence type="ECO:0008006" key="4">
    <source>
        <dbReference type="Google" id="ProtNLM"/>
    </source>
</evidence>
<dbReference type="AlphaFoldDB" id="A0AAW0E3A4"/>
<comment type="caution">
    <text evidence="2">The sequence shown here is derived from an EMBL/GenBank/DDBJ whole genome shotgun (WGS) entry which is preliminary data.</text>
</comment>
<feature type="transmembrane region" description="Helical" evidence="1">
    <location>
        <begin position="45"/>
        <end position="66"/>
    </location>
</feature>
<dbReference type="InterPro" id="IPR026505">
    <property type="entry name" value="Solute_c_fam_35_mem_F3/F4"/>
</dbReference>
<dbReference type="EMBL" id="JAYKXP010000004">
    <property type="protein sequence ID" value="KAK7058981.1"/>
    <property type="molecule type" value="Genomic_DNA"/>
</dbReference>
<feature type="transmembrane region" description="Helical" evidence="1">
    <location>
        <begin position="369"/>
        <end position="390"/>
    </location>
</feature>
<feature type="transmembrane region" description="Helical" evidence="1">
    <location>
        <begin position="165"/>
        <end position="185"/>
    </location>
</feature>
<proteinExistence type="predicted"/>
<gene>
    <name evidence="2" type="ORF">VNI00_001605</name>
</gene>
<keyword evidence="1" id="KW-0812">Transmembrane</keyword>
<feature type="transmembrane region" description="Helical" evidence="1">
    <location>
        <begin position="345"/>
        <end position="363"/>
    </location>
</feature>